<protein>
    <submittedName>
        <fullName evidence="2">Divergent PAP2 family protein</fullName>
    </submittedName>
</protein>
<name>A0A0P8WLB9_9CLOT</name>
<organism evidence="2 3">
    <name type="scientific">Oxobacter pfennigii</name>
    <dbReference type="NCBI Taxonomy" id="36849"/>
    <lineage>
        <taxon>Bacteria</taxon>
        <taxon>Bacillati</taxon>
        <taxon>Bacillota</taxon>
        <taxon>Clostridia</taxon>
        <taxon>Eubacteriales</taxon>
        <taxon>Clostridiaceae</taxon>
        <taxon>Oxobacter</taxon>
    </lineage>
</organism>
<keyword evidence="1" id="KW-0812">Transmembrane</keyword>
<evidence type="ECO:0000313" key="2">
    <source>
        <dbReference type="EMBL" id="KPU43198.1"/>
    </source>
</evidence>
<evidence type="ECO:0000313" key="3">
    <source>
        <dbReference type="Proteomes" id="UP000050326"/>
    </source>
</evidence>
<keyword evidence="1" id="KW-1133">Transmembrane helix</keyword>
<keyword evidence="3" id="KW-1185">Reference proteome</keyword>
<sequence>MIFWQTIFSNHVLINTFWGWAAAQLIKSILYLATYRKFNAGRLVGSGGMPSSHSAAVSALAVTAGLKYGIDSYEFAFSVIIACIVMYDACGVRRAAGEHAKLLNKLQYMWTDKKSPDEKFKEMIGHTPLQVIVGSIIGILVAAILY</sequence>
<dbReference type="OrthoDB" id="9792681at2"/>
<accession>A0A0P8WLB9</accession>
<dbReference type="EMBL" id="LKET01000041">
    <property type="protein sequence ID" value="KPU43198.1"/>
    <property type="molecule type" value="Genomic_DNA"/>
</dbReference>
<proteinExistence type="predicted"/>
<reference evidence="2 3" key="1">
    <citation type="submission" date="2015-09" db="EMBL/GenBank/DDBJ databases">
        <title>Genome sequence of Oxobacter pfennigii DSM 3222.</title>
        <authorList>
            <person name="Poehlein A."/>
            <person name="Bengelsdorf F.R."/>
            <person name="Schiel-Bengelsdorf B."/>
            <person name="Duerre P."/>
            <person name="Daniel R."/>
        </authorList>
    </citation>
    <scope>NUCLEOTIDE SEQUENCE [LARGE SCALE GENOMIC DNA]</scope>
    <source>
        <strain evidence="2 3">DSM 3222</strain>
    </source>
</reference>
<dbReference type="PANTHER" id="PTHR31446">
    <property type="entry name" value="ACID PHOSPHATASE/VANADIUM-DEPENDENT HALOPEROXIDASE-RELATED PROTEIN"/>
    <property type="match status" value="1"/>
</dbReference>
<dbReference type="Pfam" id="PF02681">
    <property type="entry name" value="DUF212"/>
    <property type="match status" value="1"/>
</dbReference>
<gene>
    <name evidence="2" type="ORF">OXPF_32120</name>
</gene>
<feature type="transmembrane region" description="Helical" evidence="1">
    <location>
        <begin position="12"/>
        <end position="33"/>
    </location>
</feature>
<dbReference type="AlphaFoldDB" id="A0A0P8WLB9"/>
<dbReference type="InterPro" id="IPR003832">
    <property type="entry name" value="DUF212"/>
</dbReference>
<evidence type="ECO:0000256" key="1">
    <source>
        <dbReference type="SAM" id="Phobius"/>
    </source>
</evidence>
<feature type="transmembrane region" description="Helical" evidence="1">
    <location>
        <begin position="123"/>
        <end position="145"/>
    </location>
</feature>
<comment type="caution">
    <text evidence="2">The sequence shown here is derived from an EMBL/GenBank/DDBJ whole genome shotgun (WGS) entry which is preliminary data.</text>
</comment>
<dbReference type="PANTHER" id="PTHR31446:SF29">
    <property type="entry name" value="ACID PHOSPHATASE_VANADIUM-DEPENDENT HALOPEROXIDASE-RELATED PROTEIN"/>
    <property type="match status" value="1"/>
</dbReference>
<keyword evidence="1" id="KW-0472">Membrane</keyword>
<dbReference type="RefSeq" id="WP_054876212.1">
    <property type="nucleotide sequence ID" value="NZ_LKET01000041.1"/>
</dbReference>
<dbReference type="Proteomes" id="UP000050326">
    <property type="component" value="Unassembled WGS sequence"/>
</dbReference>
<dbReference type="STRING" id="36849.OXPF_32120"/>